<dbReference type="EMBL" id="CAJVPT010000760">
    <property type="protein sequence ID" value="CAG8449891.1"/>
    <property type="molecule type" value="Genomic_DNA"/>
</dbReference>
<evidence type="ECO:0000313" key="1">
    <source>
        <dbReference type="EMBL" id="CAG8449891.1"/>
    </source>
</evidence>
<protein>
    <submittedName>
        <fullName evidence="1">12432_t:CDS:1</fullName>
    </submittedName>
</protein>
<evidence type="ECO:0000313" key="2">
    <source>
        <dbReference type="Proteomes" id="UP000789525"/>
    </source>
</evidence>
<keyword evidence="2" id="KW-1185">Reference proteome</keyword>
<sequence>MADDITNDNTLSRRGRGRLRGVRVSQGAVTTSPRARGRGRGRASPDNPISRGRGVVGGVNSPGRSLSPDLSVSGPEAMDLESRPATPQTSRAPSPTPSLASVSSGIRRLGSLQPELPPPGRLASVRTTPTGHYFLPTSSKVTLRGTRRMTFVPTVPLAHRRPQPTITSDSIVPDYFDNLHNDSPLGDNGSGPVSTRGRGTFHSVIFWELIILSDEIYLSILGSRGRGRFTSDLVASGPFAYGSSSYQPLGANNNGSEFGQPIVEEKKNRSDLAADFESFRDDPWAPDMLYTYDNEKDDNASGVLEVTINKGKTLFLEDEDDFNGKEGPLPNGWAADGDQTIEFDEIFEQFTQHPLPTASKDVITEKSKGKTTDKVKITAEKIKGKEKEVDDNVDVAKDDDSPEGKIGKLVVRRSGRIQMLIGDLVFDRMQL</sequence>
<accession>A0ACA9K3S7</accession>
<proteinExistence type="predicted"/>
<comment type="caution">
    <text evidence="1">The sequence shown here is derived from an EMBL/GenBank/DDBJ whole genome shotgun (WGS) entry which is preliminary data.</text>
</comment>
<dbReference type="Proteomes" id="UP000789525">
    <property type="component" value="Unassembled WGS sequence"/>
</dbReference>
<reference evidence="1" key="1">
    <citation type="submission" date="2021-06" db="EMBL/GenBank/DDBJ databases">
        <authorList>
            <person name="Kallberg Y."/>
            <person name="Tangrot J."/>
            <person name="Rosling A."/>
        </authorList>
    </citation>
    <scope>NUCLEOTIDE SEQUENCE</scope>
    <source>
        <strain evidence="1">CL356</strain>
    </source>
</reference>
<organism evidence="1 2">
    <name type="scientific">Acaulospora colombiana</name>
    <dbReference type="NCBI Taxonomy" id="27376"/>
    <lineage>
        <taxon>Eukaryota</taxon>
        <taxon>Fungi</taxon>
        <taxon>Fungi incertae sedis</taxon>
        <taxon>Mucoromycota</taxon>
        <taxon>Glomeromycotina</taxon>
        <taxon>Glomeromycetes</taxon>
        <taxon>Diversisporales</taxon>
        <taxon>Acaulosporaceae</taxon>
        <taxon>Acaulospora</taxon>
    </lineage>
</organism>
<name>A0ACA9K3S7_9GLOM</name>
<gene>
    <name evidence="1" type="ORF">ACOLOM_LOCUS710</name>
</gene>